<name>A0A842HGZ2_9BACT</name>
<evidence type="ECO:0000313" key="3">
    <source>
        <dbReference type="EMBL" id="MBC2595995.1"/>
    </source>
</evidence>
<dbReference type="AlphaFoldDB" id="A0A842HGZ2"/>
<evidence type="ECO:0000256" key="1">
    <source>
        <dbReference type="ARBA" id="ARBA00008769"/>
    </source>
</evidence>
<dbReference type="Pfam" id="PF04966">
    <property type="entry name" value="OprB"/>
    <property type="match status" value="1"/>
</dbReference>
<dbReference type="GO" id="GO:0015288">
    <property type="term" value="F:porin activity"/>
    <property type="evidence" value="ECO:0007669"/>
    <property type="project" value="InterPro"/>
</dbReference>
<comment type="caution">
    <text evidence="3">The sequence shown here is derived from an EMBL/GenBank/DDBJ whole genome shotgun (WGS) entry which is preliminary data.</text>
</comment>
<dbReference type="Gene3D" id="2.40.160.180">
    <property type="entry name" value="Carbohydrate-selective porin OprB"/>
    <property type="match status" value="1"/>
</dbReference>
<dbReference type="PANTHER" id="PTHR37944">
    <property type="entry name" value="PORIN B"/>
    <property type="match status" value="1"/>
</dbReference>
<dbReference type="InterPro" id="IPR052932">
    <property type="entry name" value="OprB_Porin"/>
</dbReference>
<reference evidence="3 4" key="1">
    <citation type="submission" date="2020-07" db="EMBL/GenBank/DDBJ databases">
        <authorList>
            <person name="Feng X."/>
        </authorList>
    </citation>
    <scope>NUCLEOTIDE SEQUENCE [LARGE SCALE GENOMIC DNA]</scope>
    <source>
        <strain evidence="3 4">JCM31066</strain>
    </source>
</reference>
<comment type="similarity">
    <text evidence="1 2">Belongs to the OprB family.</text>
</comment>
<gene>
    <name evidence="3" type="ORF">H5P28_17145</name>
</gene>
<dbReference type="RefSeq" id="WP_185676915.1">
    <property type="nucleotide sequence ID" value="NZ_JACHVB010000060.1"/>
</dbReference>
<dbReference type="InterPro" id="IPR038673">
    <property type="entry name" value="OprB_sf"/>
</dbReference>
<sequence length="430" mass="46896">MKRFTLPFTCLALCAANVYAEDPEAPTPIPEPASADQSFWTQEYLTGDWGGVRTELADYGVSFEFTNILDYYDDISGALSGGGTVFNRVRGTMNLDLDKLIGFTNAKFSVGGVSQFGSNYNRSHFGVLTNPSSIEGVNTTRFAQIWLEQTLFDNMLTYRIGKVDGVGAFGAQPYGGTFMNDELAYIPNLLFAAGLPFDPAQQLGAIITLRPFEDSQLEGTYVKAGVFNTNNNNAINFDNIGTDFNTDGPVAVAGEIGYNFGATPADMPGYVKAGIHHNFGSFVEVNSPNTSQGNTLFYVNVGKTIYKFDEDGERHLDASLSFSYAPKQNVNVYHYEMTALLRAIGPFASRPFDEAGLGFIAAWLTDDYSNSTPTTGTDPSGNEFTVELTYKARLTPWFTLQPDFQVVVNPNGNGSRSPVYIAGIRNVISF</sequence>
<organism evidence="3 4">
    <name type="scientific">Ruficoccus amylovorans</name>
    <dbReference type="NCBI Taxonomy" id="1804625"/>
    <lineage>
        <taxon>Bacteria</taxon>
        <taxon>Pseudomonadati</taxon>
        <taxon>Verrucomicrobiota</taxon>
        <taxon>Opitutia</taxon>
        <taxon>Puniceicoccales</taxon>
        <taxon>Cerasicoccaceae</taxon>
        <taxon>Ruficoccus</taxon>
    </lineage>
</organism>
<keyword evidence="4" id="KW-1185">Reference proteome</keyword>
<evidence type="ECO:0000256" key="2">
    <source>
        <dbReference type="RuleBase" id="RU363072"/>
    </source>
</evidence>
<dbReference type="Proteomes" id="UP000546464">
    <property type="component" value="Unassembled WGS sequence"/>
</dbReference>
<dbReference type="GO" id="GO:0016020">
    <property type="term" value="C:membrane"/>
    <property type="evidence" value="ECO:0007669"/>
    <property type="project" value="InterPro"/>
</dbReference>
<feature type="chain" id="PRO_5033113840" evidence="2">
    <location>
        <begin position="21"/>
        <end position="430"/>
    </location>
</feature>
<evidence type="ECO:0000313" key="4">
    <source>
        <dbReference type="Proteomes" id="UP000546464"/>
    </source>
</evidence>
<feature type="signal peptide" evidence="2">
    <location>
        <begin position="1"/>
        <end position="20"/>
    </location>
</feature>
<proteinExistence type="inferred from homology"/>
<dbReference type="PANTHER" id="PTHR37944:SF1">
    <property type="entry name" value="PORIN B"/>
    <property type="match status" value="1"/>
</dbReference>
<keyword evidence="2" id="KW-0732">Signal</keyword>
<dbReference type="GO" id="GO:0008643">
    <property type="term" value="P:carbohydrate transport"/>
    <property type="evidence" value="ECO:0007669"/>
    <property type="project" value="InterPro"/>
</dbReference>
<protein>
    <submittedName>
        <fullName evidence="3">Carbohydrate porin</fullName>
    </submittedName>
</protein>
<dbReference type="InterPro" id="IPR007049">
    <property type="entry name" value="Carb-sel_porin_OprB"/>
</dbReference>
<accession>A0A842HGZ2</accession>
<dbReference type="EMBL" id="JACHVB010000060">
    <property type="protein sequence ID" value="MBC2595995.1"/>
    <property type="molecule type" value="Genomic_DNA"/>
</dbReference>